<dbReference type="AlphaFoldDB" id="A0A433WLL5"/>
<dbReference type="Pfam" id="PF02518">
    <property type="entry name" value="HATPase_c"/>
    <property type="match status" value="1"/>
</dbReference>
<dbReference type="Gene3D" id="1.10.287.130">
    <property type="match status" value="1"/>
</dbReference>
<sequence length="576" mass="63708">MNLLSPTVPFLAQLIKTGTRFAQTTEEHKEVIIVNCLSLTTASLLLIIGAIFALLLPSAWIGLPVGLECAGFLSIMLINRAGKLKTAKLSMYILQCICATHFGILLGPVIEIQLLIVFLIMASYLITKNKIQRRIFLGVSIAMLIITEVNFYYDLVPAIPLNRDTSFLLRWLSIAGILMLILEVISFYDLKNSAHQEALKKSGESKSLFVKQISHEIRTPLNGIYGIAQLLQEDVARYPELVRLRHYVQDLMYACTDAKAIVNNVLDLAEIENGKMHNLHHTAFALRPWLDQVTGIHQYAAAARKVSIQVEADPLLPPAIIGDELKLRQILNNLLSNAIKFTRPGTTVLVKATRHHQKWLLSVTDAGAGIAEEQRENIFEPFVKTTDRYVESTGLGLHITKQLTSLLGGEITLFSKPRHGSTFQVMLPLMTGEMPAIKKADDPLLNLQGYKALIIEDNLMSQKILANLLKGMGADTAVADDGAEGLITAGAWRPDIIFVDAHMPVMTGPVTIQELRRQPCFEKTLIIAVTADGFTGDGQTMIRAGADELIPKPIAFTDIRTLLRKHLVTRPVMHQG</sequence>
<dbReference type="GO" id="GO:0000155">
    <property type="term" value="F:phosphorelay sensor kinase activity"/>
    <property type="evidence" value="ECO:0007669"/>
    <property type="project" value="InterPro"/>
</dbReference>
<dbReference type="InterPro" id="IPR011006">
    <property type="entry name" value="CheY-like_superfamily"/>
</dbReference>
<evidence type="ECO:0000313" key="7">
    <source>
        <dbReference type="Proteomes" id="UP000281028"/>
    </source>
</evidence>
<dbReference type="InterPro" id="IPR003661">
    <property type="entry name" value="HisK_dim/P_dom"/>
</dbReference>
<dbReference type="Gene3D" id="3.30.565.10">
    <property type="entry name" value="Histidine kinase-like ATPase, C-terminal domain"/>
    <property type="match status" value="1"/>
</dbReference>
<dbReference type="InterPro" id="IPR036890">
    <property type="entry name" value="HATPase_C_sf"/>
</dbReference>
<comment type="catalytic activity">
    <reaction evidence="1">
        <text>ATP + protein L-histidine = ADP + protein N-phospho-L-histidine.</text>
        <dbReference type="EC" id="2.7.13.3"/>
    </reaction>
</comment>
<dbReference type="InterPro" id="IPR004358">
    <property type="entry name" value="Sig_transdc_His_kin-like_C"/>
</dbReference>
<dbReference type="SUPFAM" id="SSF52172">
    <property type="entry name" value="CheY-like"/>
    <property type="match status" value="1"/>
</dbReference>
<evidence type="ECO:0000256" key="3">
    <source>
        <dbReference type="ARBA" id="ARBA00022553"/>
    </source>
</evidence>
<evidence type="ECO:0000256" key="4">
    <source>
        <dbReference type="ARBA" id="ARBA00022679"/>
    </source>
</evidence>
<dbReference type="CDD" id="cd17546">
    <property type="entry name" value="REC_hyHK_CKI1_RcsC-like"/>
    <property type="match status" value="1"/>
</dbReference>
<evidence type="ECO:0000313" key="6">
    <source>
        <dbReference type="EMBL" id="NSL85220.1"/>
    </source>
</evidence>
<keyword evidence="7" id="KW-1185">Reference proteome</keyword>
<keyword evidence="3" id="KW-0597">Phosphoprotein</keyword>
<dbReference type="InterPro" id="IPR001789">
    <property type="entry name" value="Sig_transdc_resp-reg_receiver"/>
</dbReference>
<dbReference type="Gene3D" id="3.40.50.2300">
    <property type="match status" value="1"/>
</dbReference>
<dbReference type="SMART" id="SM00448">
    <property type="entry name" value="REC"/>
    <property type="match status" value="1"/>
</dbReference>
<dbReference type="SMART" id="SM00388">
    <property type="entry name" value="HisKA"/>
    <property type="match status" value="1"/>
</dbReference>
<dbReference type="CDD" id="cd00082">
    <property type="entry name" value="HisKA"/>
    <property type="match status" value="1"/>
</dbReference>
<name>A0A433WLL5_9BACT</name>
<dbReference type="EMBL" id="RIAR02000001">
    <property type="protein sequence ID" value="NSL85220.1"/>
    <property type="molecule type" value="Genomic_DNA"/>
</dbReference>
<gene>
    <name evidence="6" type="ORF">ECE50_000130</name>
</gene>
<protein>
    <recommendedName>
        <fullName evidence="2">histidine kinase</fullName>
        <ecNumber evidence="2">2.7.13.3</ecNumber>
    </recommendedName>
</protein>
<keyword evidence="5" id="KW-0418">Kinase</keyword>
<dbReference type="PROSITE" id="PS50109">
    <property type="entry name" value="HIS_KIN"/>
    <property type="match status" value="1"/>
</dbReference>
<proteinExistence type="predicted"/>
<dbReference type="Pfam" id="PF00072">
    <property type="entry name" value="Response_reg"/>
    <property type="match status" value="1"/>
</dbReference>
<reference evidence="6" key="1">
    <citation type="submission" date="2020-05" db="EMBL/GenBank/DDBJ databases">
        <title>Chitinophaga laudate sp. nov., isolated from a tropical peat swamp.</title>
        <authorList>
            <person name="Goh C.B.S."/>
            <person name="Lee M.S."/>
            <person name="Parimannan S."/>
            <person name="Pasbakhsh P."/>
            <person name="Yule C.M."/>
            <person name="Rajandas H."/>
            <person name="Loke S."/>
            <person name="Croft L."/>
            <person name="Tan J.B.L."/>
        </authorList>
    </citation>
    <scope>NUCLEOTIDE SEQUENCE</scope>
    <source>
        <strain evidence="6">Mgbs1</strain>
    </source>
</reference>
<accession>A0A433WLL5</accession>
<dbReference type="SUPFAM" id="SSF47384">
    <property type="entry name" value="Homodimeric domain of signal transducing histidine kinase"/>
    <property type="match status" value="1"/>
</dbReference>
<dbReference type="OrthoDB" id="636661at2"/>
<dbReference type="InterPro" id="IPR005467">
    <property type="entry name" value="His_kinase_dom"/>
</dbReference>
<dbReference type="PANTHER" id="PTHR43047">
    <property type="entry name" value="TWO-COMPONENT HISTIDINE PROTEIN KINASE"/>
    <property type="match status" value="1"/>
</dbReference>
<dbReference type="EC" id="2.7.13.3" evidence="2"/>
<keyword evidence="4" id="KW-0808">Transferase</keyword>
<evidence type="ECO:0000256" key="1">
    <source>
        <dbReference type="ARBA" id="ARBA00000085"/>
    </source>
</evidence>
<evidence type="ECO:0000256" key="5">
    <source>
        <dbReference type="ARBA" id="ARBA00022777"/>
    </source>
</evidence>
<dbReference type="PRINTS" id="PR00344">
    <property type="entry name" value="BCTRLSENSOR"/>
</dbReference>
<dbReference type="Pfam" id="PF00512">
    <property type="entry name" value="HisKA"/>
    <property type="match status" value="1"/>
</dbReference>
<dbReference type="PANTHER" id="PTHR43047:SF64">
    <property type="entry name" value="HISTIDINE KINASE CONTAINING CHEY-HOMOLOGOUS RECEIVER DOMAIN AND PAS DOMAIN-RELATED"/>
    <property type="match status" value="1"/>
</dbReference>
<comment type="caution">
    <text evidence="6">The sequence shown here is derived from an EMBL/GenBank/DDBJ whole genome shotgun (WGS) entry which is preliminary data.</text>
</comment>
<dbReference type="Proteomes" id="UP000281028">
    <property type="component" value="Unassembled WGS sequence"/>
</dbReference>
<dbReference type="InterPro" id="IPR036097">
    <property type="entry name" value="HisK_dim/P_sf"/>
</dbReference>
<dbReference type="PROSITE" id="PS50110">
    <property type="entry name" value="RESPONSE_REGULATORY"/>
    <property type="match status" value="1"/>
</dbReference>
<organism evidence="6 7">
    <name type="scientific">Chitinophaga solisilvae</name>
    <dbReference type="NCBI Taxonomy" id="1233460"/>
    <lineage>
        <taxon>Bacteria</taxon>
        <taxon>Pseudomonadati</taxon>
        <taxon>Bacteroidota</taxon>
        <taxon>Chitinophagia</taxon>
        <taxon>Chitinophagales</taxon>
        <taxon>Chitinophagaceae</taxon>
        <taxon>Chitinophaga</taxon>
    </lineage>
</organism>
<dbReference type="SUPFAM" id="SSF55874">
    <property type="entry name" value="ATPase domain of HSP90 chaperone/DNA topoisomerase II/histidine kinase"/>
    <property type="match status" value="1"/>
</dbReference>
<evidence type="ECO:0000256" key="2">
    <source>
        <dbReference type="ARBA" id="ARBA00012438"/>
    </source>
</evidence>
<dbReference type="InterPro" id="IPR003594">
    <property type="entry name" value="HATPase_dom"/>
</dbReference>
<dbReference type="SMART" id="SM00387">
    <property type="entry name" value="HATPase_c"/>
    <property type="match status" value="1"/>
</dbReference>